<accession>A0A7D9HMB3</accession>
<dbReference type="InterPro" id="IPR008160">
    <property type="entry name" value="Collagen"/>
</dbReference>
<proteinExistence type="predicted"/>
<name>A0A7D9HMB3_PARCT</name>
<evidence type="ECO:0000313" key="7">
    <source>
        <dbReference type="EMBL" id="CAB3985048.1"/>
    </source>
</evidence>
<evidence type="ECO:0000256" key="4">
    <source>
        <dbReference type="ARBA" id="ARBA00023136"/>
    </source>
</evidence>
<reference evidence="7" key="1">
    <citation type="submission" date="2020-04" db="EMBL/GenBank/DDBJ databases">
        <authorList>
            <person name="Alioto T."/>
            <person name="Alioto T."/>
            <person name="Gomez Garrido J."/>
        </authorList>
    </citation>
    <scope>NUCLEOTIDE SEQUENCE</scope>
    <source>
        <strain evidence="7">A484AB</strain>
    </source>
</reference>
<dbReference type="PANTHER" id="PTHR19282:SF544">
    <property type="entry name" value="TETRASPANIN"/>
    <property type="match status" value="1"/>
</dbReference>
<dbReference type="InterPro" id="IPR038213">
    <property type="entry name" value="IFI6/IFI27-like_sf"/>
</dbReference>
<dbReference type="Gene3D" id="2.60.120.200">
    <property type="match status" value="1"/>
</dbReference>
<feature type="region of interest" description="Disordered" evidence="5">
    <location>
        <begin position="274"/>
        <end position="303"/>
    </location>
</feature>
<evidence type="ECO:0000256" key="3">
    <source>
        <dbReference type="ARBA" id="ARBA00022989"/>
    </source>
</evidence>
<dbReference type="Pfam" id="PF00335">
    <property type="entry name" value="Tetraspanin"/>
    <property type="match status" value="1"/>
</dbReference>
<dbReference type="InterPro" id="IPR008952">
    <property type="entry name" value="Tetraspanin_EC2_sf"/>
</dbReference>
<keyword evidence="2 6" id="KW-0812">Transmembrane</keyword>
<organism evidence="7 8">
    <name type="scientific">Paramuricea clavata</name>
    <name type="common">Red gorgonian</name>
    <name type="synonym">Violescent sea-whip</name>
    <dbReference type="NCBI Taxonomy" id="317549"/>
    <lineage>
        <taxon>Eukaryota</taxon>
        <taxon>Metazoa</taxon>
        <taxon>Cnidaria</taxon>
        <taxon>Anthozoa</taxon>
        <taxon>Octocorallia</taxon>
        <taxon>Malacalcyonacea</taxon>
        <taxon>Plexauridae</taxon>
        <taxon>Paramuricea</taxon>
    </lineage>
</organism>
<dbReference type="SUPFAM" id="SSF48652">
    <property type="entry name" value="Tetraspanin"/>
    <property type="match status" value="1"/>
</dbReference>
<feature type="transmembrane region" description="Helical" evidence="6">
    <location>
        <begin position="51"/>
        <end position="78"/>
    </location>
</feature>
<dbReference type="Proteomes" id="UP001152795">
    <property type="component" value="Unassembled WGS sequence"/>
</dbReference>
<dbReference type="PANTHER" id="PTHR19282">
    <property type="entry name" value="TETRASPANIN"/>
    <property type="match status" value="1"/>
</dbReference>
<feature type="compositionally biased region" description="Low complexity" evidence="5">
    <location>
        <begin position="274"/>
        <end position="286"/>
    </location>
</feature>
<keyword evidence="3 6" id="KW-1133">Transmembrane helix</keyword>
<sequence length="616" mass="67656">MGNCLGFGPEGVRKGACAARIQACCYGGEIPAGGWFACCQRRGAKGDGKGSTVTVCFGLFLGILGILFIAGGVMVGYYPKKLEEPILFYVEDATQHEFLPTYQLMIAIGVFLFLSAVCACCFGVGDGDKVGGCCLLLAFIMVIVVVGRLSYSVSKFDSERVESDIRKNMMAKINTGSTDPILDYIQQNLECCGVEGPSDWQHNIKFNNETVPDSCCKVETPDCGQNYRPDNIFLGGCLTNMMHKITTYFYWQISFLAFFCLTAIFRGNQGWPGSDGAPGSNGAPGPEGAPGPKGAPGPPGHPGSASNVGPVIYYTDLDKKSENCNSSMVGVLRHSMKAGLQLCTQVGWRNIALDINPPHCTKDANVPERNLQAFYYGNPGIMFQFNSDIKPIVNPSDYNASITAEILPLNSKPLYVEAVMRQAYNFTGMNYVNVTGIPETFWQDRDWSITALVKFGDISESNSAKGNQYYDVAMLGIGTNIGSVQDELHLGFRGRKRDKTSHFEVLFELNNDNFKWGSIKTNKWHHVSWTSQKNLQDSTESRCIIIDNSLHNCKLNLPKYSGSGVLTIGTWLINGTIMENNLTLDHLIITSELIHLIIPKQELQHCFAKLVDKRLP</sequence>
<dbReference type="Pfam" id="PF01391">
    <property type="entry name" value="Collagen"/>
    <property type="match status" value="1"/>
</dbReference>
<evidence type="ECO:0000256" key="6">
    <source>
        <dbReference type="SAM" id="Phobius"/>
    </source>
</evidence>
<dbReference type="AlphaFoldDB" id="A0A7D9HMB3"/>
<evidence type="ECO:0000313" key="8">
    <source>
        <dbReference type="Proteomes" id="UP001152795"/>
    </source>
</evidence>
<evidence type="ECO:0000256" key="2">
    <source>
        <dbReference type="ARBA" id="ARBA00022692"/>
    </source>
</evidence>
<dbReference type="Gene3D" id="6.10.110.10">
    <property type="match status" value="1"/>
</dbReference>
<dbReference type="Gene3D" id="1.10.1450.10">
    <property type="entry name" value="Tetraspanin"/>
    <property type="match status" value="1"/>
</dbReference>
<dbReference type="OrthoDB" id="5975376at2759"/>
<protein>
    <submittedName>
        <fullName evidence="7">CD151 antigen-like</fullName>
    </submittedName>
</protein>
<feature type="transmembrane region" description="Helical" evidence="6">
    <location>
        <begin position="132"/>
        <end position="151"/>
    </location>
</feature>
<dbReference type="InterPro" id="IPR018499">
    <property type="entry name" value="Tetraspanin/Peripherin"/>
</dbReference>
<comment type="subcellular location">
    <subcellularLocation>
        <location evidence="1">Membrane</location>
        <topology evidence="1">Multi-pass membrane protein</topology>
    </subcellularLocation>
</comment>
<evidence type="ECO:0000256" key="1">
    <source>
        <dbReference type="ARBA" id="ARBA00004141"/>
    </source>
</evidence>
<comment type="caution">
    <text evidence="7">The sequence shown here is derived from an EMBL/GenBank/DDBJ whole genome shotgun (WGS) entry which is preliminary data.</text>
</comment>
<dbReference type="EMBL" id="CACRXK020000820">
    <property type="protein sequence ID" value="CAB3985048.1"/>
    <property type="molecule type" value="Genomic_DNA"/>
</dbReference>
<keyword evidence="8" id="KW-1185">Reference proteome</keyword>
<feature type="compositionally biased region" description="Pro residues" evidence="5">
    <location>
        <begin position="287"/>
        <end position="301"/>
    </location>
</feature>
<feature type="transmembrane region" description="Helical" evidence="6">
    <location>
        <begin position="104"/>
        <end position="125"/>
    </location>
</feature>
<keyword evidence="4 6" id="KW-0472">Membrane</keyword>
<dbReference type="GO" id="GO:0005886">
    <property type="term" value="C:plasma membrane"/>
    <property type="evidence" value="ECO:0007669"/>
    <property type="project" value="TreeGrafter"/>
</dbReference>
<evidence type="ECO:0000256" key="5">
    <source>
        <dbReference type="SAM" id="MobiDB-lite"/>
    </source>
</evidence>
<gene>
    <name evidence="7" type="ORF">PACLA_8A040592</name>
</gene>